<protein>
    <submittedName>
        <fullName evidence="2">Uncharacterized protein</fullName>
    </submittedName>
</protein>
<dbReference type="EMBL" id="NVDU01000018">
    <property type="protein sequence ID" value="PFV32532.1"/>
    <property type="molecule type" value="Genomic_DNA"/>
</dbReference>
<reference evidence="2 3" key="1">
    <citation type="submission" date="2017-09" db="EMBL/GenBank/DDBJ databases">
        <title>Large-scale bioinformatics analysis of Bacillus genomes uncovers conserved roles of natural products in bacterial physiology.</title>
        <authorList>
            <consortium name="Agbiome Team Llc"/>
            <person name="Bleich R.M."/>
            <person name="Grubbs K.J."/>
            <person name="Santa Maria K.C."/>
            <person name="Allen S.E."/>
            <person name="Farag S."/>
            <person name="Shank E.A."/>
            <person name="Bowers A."/>
        </authorList>
    </citation>
    <scope>NUCLEOTIDE SEQUENCE [LARGE SCALE GENOMIC DNA]</scope>
    <source>
        <strain evidence="2 3">AFS060060</strain>
    </source>
</reference>
<proteinExistence type="predicted"/>
<keyword evidence="1" id="KW-0472">Membrane</keyword>
<dbReference type="AlphaFoldDB" id="A0A9X7BQ14"/>
<name>A0A9X7BQ14_BACTU</name>
<organism evidence="2 3">
    <name type="scientific">Bacillus thuringiensis</name>
    <dbReference type="NCBI Taxonomy" id="1428"/>
    <lineage>
        <taxon>Bacteria</taxon>
        <taxon>Bacillati</taxon>
        <taxon>Bacillota</taxon>
        <taxon>Bacilli</taxon>
        <taxon>Bacillales</taxon>
        <taxon>Bacillaceae</taxon>
        <taxon>Bacillus</taxon>
        <taxon>Bacillus cereus group</taxon>
    </lineage>
</organism>
<dbReference type="Proteomes" id="UP000223366">
    <property type="component" value="Unassembled WGS sequence"/>
</dbReference>
<comment type="caution">
    <text evidence="2">The sequence shown here is derived from an EMBL/GenBank/DDBJ whole genome shotgun (WGS) entry which is preliminary data.</text>
</comment>
<evidence type="ECO:0000313" key="3">
    <source>
        <dbReference type="Proteomes" id="UP000223366"/>
    </source>
</evidence>
<sequence>MYKFYKPIPLSPYLILILIPNICNLNLSTFYFIDLMLSAAKTLAELNPNMTFIYVSGSGTDSTESGRTMWARVKGRTDNELLCLLFKAAYMFRTGLIIPANGVKSKTKLYQLMYDVRKPFNPLLKRFGGVITSEKLGRALVRVGKYGYAHSIIESSDLKKIGT</sequence>
<accession>A0A9X7BQ14</accession>
<keyword evidence="1" id="KW-0812">Transmembrane</keyword>
<evidence type="ECO:0000256" key="1">
    <source>
        <dbReference type="SAM" id="Phobius"/>
    </source>
</evidence>
<feature type="transmembrane region" description="Helical" evidence="1">
    <location>
        <begin position="12"/>
        <end position="33"/>
    </location>
</feature>
<evidence type="ECO:0000313" key="2">
    <source>
        <dbReference type="EMBL" id="PFV32532.1"/>
    </source>
</evidence>
<keyword evidence="1" id="KW-1133">Transmembrane helix</keyword>
<gene>
    <name evidence="2" type="ORF">COK99_09995</name>
</gene>
<dbReference type="Gene3D" id="3.40.50.720">
    <property type="entry name" value="NAD(P)-binding Rossmann-like Domain"/>
    <property type="match status" value="1"/>
</dbReference>